<dbReference type="PANTHER" id="PTHR13326">
    <property type="entry name" value="TRNA PSEUDOURIDINE SYNTHASE D"/>
    <property type="match status" value="1"/>
</dbReference>
<evidence type="ECO:0000256" key="1">
    <source>
        <dbReference type="ARBA" id="ARBA00007953"/>
    </source>
</evidence>
<comment type="catalytic activity">
    <reaction evidence="4">
        <text>a uridine in tRNA = a pseudouridine in tRNA</text>
        <dbReference type="Rhea" id="RHEA:54572"/>
        <dbReference type="Rhea" id="RHEA-COMP:13339"/>
        <dbReference type="Rhea" id="RHEA-COMP:13934"/>
        <dbReference type="ChEBI" id="CHEBI:65314"/>
        <dbReference type="ChEBI" id="CHEBI:65315"/>
    </reaction>
</comment>
<sequence>MSAVVGKISGHSDGNCSNFKSELRGDRQIHYRRGGFKRRFEQSPRENVKKNKLDVGNRLKESDLGITEYIGDSVGFSAIIKERYTDFHVNEVDLNGQVAKLTHQDIPREPEDDEDIEDLKKSIPSAIWDQVQTLKDDSSSSDVEIDVTSLNKSARKAIHTVVKKLLNVISQTVNKDDKKFITIVMNSKNNKTVKKMHRDNRIDWKRRGGDYCHFLLLKVNMDTMDVLNQLAARLRTRPDNFSYAGTKDRRAWTTQWVSLRKVHPSDILRTGKTIRGVYVGNFKYAKYSLKLGMLHGNQFRIALRDVRGSDEEIERAMTSLRDNGFINYYGLQRFGTVAAIPTHEIGKCLLQGKWHEAIELILKPREGERDEELAEARQIYAETKNACAAYAKIKRVDKIEARLLKGLWISGNKDPIGALDSIPRNIRLMYMHAYQSFVWNRIVSRRIKRFGADVIVGDLVYEKQCCKETTDYSLDGTNDLKDESDVASTEEKNADKGTEEKLELAKTSDGLTEEHEDAHDLPAVKVLTEKDLPNYTLADVIMPQPGWKVTYPLYAKPWFDEFLVKDGLTTDLKQKNKKYSLGGSYRTILGMPTNFSWKIMRYNEKHDDLISSDIDEMRKRTPPQDKPDGQHKALIIEMCLKSSNYATMALREILKKDTSAETQAALSASHCMETTQLHAEKITDESDSADLTESDKAGENHDIKFHEDFTDAKKDETIGLNEAEDSV</sequence>
<feature type="region of interest" description="Disordered" evidence="5">
    <location>
        <begin position="477"/>
        <end position="515"/>
    </location>
</feature>
<keyword evidence="8" id="KW-1185">Reference proteome</keyword>
<evidence type="ECO:0000256" key="5">
    <source>
        <dbReference type="SAM" id="MobiDB-lite"/>
    </source>
</evidence>
<feature type="domain" description="R3H" evidence="7">
    <location>
        <begin position="121"/>
        <end position="187"/>
    </location>
</feature>
<gene>
    <name evidence="9" type="primary">LOC106749549</name>
</gene>
<dbReference type="Pfam" id="PF01142">
    <property type="entry name" value="TruD"/>
    <property type="match status" value="1"/>
</dbReference>
<dbReference type="GO" id="GO:0003723">
    <property type="term" value="F:RNA binding"/>
    <property type="evidence" value="ECO:0007669"/>
    <property type="project" value="InterPro"/>
</dbReference>
<comment type="similarity">
    <text evidence="1">Belongs to the pseudouridine synthase TruD family.</text>
</comment>
<name>A0A6P3Y333_DINQU</name>
<dbReference type="OrthoDB" id="447290at2759"/>
<evidence type="ECO:0000256" key="3">
    <source>
        <dbReference type="ARBA" id="ARBA00023235"/>
    </source>
</evidence>
<dbReference type="SUPFAM" id="SSF55120">
    <property type="entry name" value="Pseudouridine synthase"/>
    <property type="match status" value="1"/>
</dbReference>
<evidence type="ECO:0000256" key="4">
    <source>
        <dbReference type="ARBA" id="ARBA00036943"/>
    </source>
</evidence>
<dbReference type="InterPro" id="IPR020103">
    <property type="entry name" value="PsdUridine_synth_cat_dom_sf"/>
</dbReference>
<dbReference type="CDD" id="cd02576">
    <property type="entry name" value="PseudoU_synth_ScPUS7"/>
    <property type="match status" value="1"/>
</dbReference>
<dbReference type="PROSITE" id="PS50984">
    <property type="entry name" value="TRUD"/>
    <property type="match status" value="1"/>
</dbReference>
<dbReference type="Proteomes" id="UP000515204">
    <property type="component" value="Unplaced"/>
</dbReference>
<dbReference type="GO" id="GO:0009982">
    <property type="term" value="F:pseudouridine synthase activity"/>
    <property type="evidence" value="ECO:0007669"/>
    <property type="project" value="InterPro"/>
</dbReference>
<dbReference type="GO" id="GO:0005634">
    <property type="term" value="C:nucleus"/>
    <property type="evidence" value="ECO:0007669"/>
    <property type="project" value="TreeGrafter"/>
</dbReference>
<dbReference type="Gene3D" id="3.30.2350.20">
    <property type="entry name" value="TruD, catalytic domain"/>
    <property type="match status" value="2"/>
</dbReference>
<organism evidence="8 9">
    <name type="scientific">Dinoponera quadriceps</name>
    <name type="common">South American ant</name>
    <dbReference type="NCBI Taxonomy" id="609295"/>
    <lineage>
        <taxon>Eukaryota</taxon>
        <taxon>Metazoa</taxon>
        <taxon>Ecdysozoa</taxon>
        <taxon>Arthropoda</taxon>
        <taxon>Hexapoda</taxon>
        <taxon>Insecta</taxon>
        <taxon>Pterygota</taxon>
        <taxon>Neoptera</taxon>
        <taxon>Endopterygota</taxon>
        <taxon>Hymenoptera</taxon>
        <taxon>Apocrita</taxon>
        <taxon>Aculeata</taxon>
        <taxon>Formicoidea</taxon>
        <taxon>Formicidae</taxon>
        <taxon>Ponerinae</taxon>
        <taxon>Ponerini</taxon>
        <taxon>Dinoponera</taxon>
    </lineage>
</organism>
<feature type="compositionally biased region" description="Basic and acidic residues" evidence="5">
    <location>
        <begin position="478"/>
        <end position="515"/>
    </location>
</feature>
<dbReference type="PANTHER" id="PTHR13326:SF31">
    <property type="entry name" value="PSEUDOURIDYLATE SYNTHASE 7 HOMOLOG"/>
    <property type="match status" value="1"/>
</dbReference>
<dbReference type="GO" id="GO:0001522">
    <property type="term" value="P:pseudouridine synthesis"/>
    <property type="evidence" value="ECO:0007669"/>
    <property type="project" value="InterPro"/>
</dbReference>
<keyword evidence="3" id="KW-0413">Isomerase</keyword>
<dbReference type="CTD" id="54517"/>
<dbReference type="PIRSF" id="PIRSF037016">
    <property type="entry name" value="Pseudouridin_synth_euk_prd"/>
    <property type="match status" value="1"/>
</dbReference>
<dbReference type="NCBIfam" id="TIGR00094">
    <property type="entry name" value="tRNA_TruD_broad"/>
    <property type="match status" value="1"/>
</dbReference>
<dbReference type="KEGG" id="dqu:106749549"/>
<dbReference type="InterPro" id="IPR001374">
    <property type="entry name" value="R3H_dom"/>
</dbReference>
<evidence type="ECO:0000313" key="9">
    <source>
        <dbReference type="RefSeq" id="XP_014484628.1"/>
    </source>
</evidence>
<evidence type="ECO:0000259" key="6">
    <source>
        <dbReference type="PROSITE" id="PS50984"/>
    </source>
</evidence>
<dbReference type="GO" id="GO:0008033">
    <property type="term" value="P:tRNA processing"/>
    <property type="evidence" value="ECO:0007669"/>
    <property type="project" value="UniProtKB-KW"/>
</dbReference>
<evidence type="ECO:0000256" key="2">
    <source>
        <dbReference type="ARBA" id="ARBA00022694"/>
    </source>
</evidence>
<accession>A0A6P3Y333</accession>
<dbReference type="PROSITE" id="PS51061">
    <property type="entry name" value="R3H"/>
    <property type="match status" value="1"/>
</dbReference>
<dbReference type="GeneID" id="106749549"/>
<dbReference type="InterPro" id="IPR042214">
    <property type="entry name" value="TruD_catalytic"/>
</dbReference>
<protein>
    <submittedName>
        <fullName evidence="9">Pseudouridylate synthase 7 homolog</fullName>
    </submittedName>
</protein>
<feature type="region of interest" description="Disordered" evidence="5">
    <location>
        <begin position="680"/>
        <end position="727"/>
    </location>
</feature>
<dbReference type="RefSeq" id="XP_014484628.1">
    <property type="nucleotide sequence ID" value="XM_014629142.1"/>
</dbReference>
<proteinExistence type="inferred from homology"/>
<feature type="domain" description="TRUD" evidence="6">
    <location>
        <begin position="324"/>
        <end position="591"/>
    </location>
</feature>
<dbReference type="InterPro" id="IPR001656">
    <property type="entry name" value="PsdUridine_synth_TruD"/>
</dbReference>
<dbReference type="InterPro" id="IPR011760">
    <property type="entry name" value="PsdUridine_synth_TruD_insert"/>
</dbReference>
<evidence type="ECO:0000313" key="8">
    <source>
        <dbReference type="Proteomes" id="UP000515204"/>
    </source>
</evidence>
<keyword evidence="2" id="KW-0819">tRNA processing</keyword>
<evidence type="ECO:0000259" key="7">
    <source>
        <dbReference type="PROSITE" id="PS51061"/>
    </source>
</evidence>
<dbReference type="AlphaFoldDB" id="A0A6P3Y333"/>
<reference evidence="9" key="1">
    <citation type="submission" date="2025-08" db="UniProtKB">
        <authorList>
            <consortium name="RefSeq"/>
        </authorList>
    </citation>
    <scope>IDENTIFICATION</scope>
</reference>
<feature type="compositionally biased region" description="Basic and acidic residues" evidence="5">
    <location>
        <begin position="693"/>
        <end position="717"/>
    </location>
</feature>